<feature type="transmembrane region" description="Helical" evidence="8">
    <location>
        <begin position="274"/>
        <end position="298"/>
    </location>
</feature>
<organism evidence="9 10">
    <name type="scientific">Ileibacterium valens</name>
    <dbReference type="NCBI Taxonomy" id="1862668"/>
    <lineage>
        <taxon>Bacteria</taxon>
        <taxon>Bacillati</taxon>
        <taxon>Bacillota</taxon>
        <taxon>Erysipelotrichia</taxon>
        <taxon>Erysipelotrichales</taxon>
        <taxon>Erysipelotrichaceae</taxon>
        <taxon>Ileibacterium</taxon>
    </lineage>
</organism>
<evidence type="ECO:0000256" key="6">
    <source>
        <dbReference type="ARBA" id="ARBA00023065"/>
    </source>
</evidence>
<feature type="transmembrane region" description="Helical" evidence="8">
    <location>
        <begin position="196"/>
        <end position="217"/>
    </location>
</feature>
<dbReference type="PANTHER" id="PTHR32024:SF1">
    <property type="entry name" value="KTR SYSTEM POTASSIUM UPTAKE PROTEIN B"/>
    <property type="match status" value="1"/>
</dbReference>
<dbReference type="GO" id="GO:0008324">
    <property type="term" value="F:monoatomic cation transmembrane transporter activity"/>
    <property type="evidence" value="ECO:0007669"/>
    <property type="project" value="InterPro"/>
</dbReference>
<keyword evidence="7 8" id="KW-0472">Membrane</keyword>
<accession>A0A1U7NHH0</accession>
<feature type="transmembrane region" description="Helical" evidence="8">
    <location>
        <begin position="397"/>
        <end position="422"/>
    </location>
</feature>
<dbReference type="PANTHER" id="PTHR32024">
    <property type="entry name" value="TRK SYSTEM POTASSIUM UPTAKE PROTEIN TRKG-RELATED"/>
    <property type="match status" value="1"/>
</dbReference>
<evidence type="ECO:0000256" key="5">
    <source>
        <dbReference type="ARBA" id="ARBA00022989"/>
    </source>
</evidence>
<sequence length="439" mass="47806">MKMTKNIKRWFVKTSPARLLVVGFGLVMLIGGFLLWLPISRNPGTEVSFFDSLFEAVSAVCVTGLTVVPVGQTYNFFGRLVLAVLIQIGGMGIVLLGIGLILLAGGKLGFKTRSLFIQAQNLMGYSEILKMARKILWVMFGIELAGALLCWPIFMENYDPWSALGFACFHSISAFNNAGFDILGGYDSLTMYADNIPMVTVTSFLVISGGFGFIALIDLFKQKFHWRSLLLNTKIVIVMTLSLLIGGTIIFKLTTDQTWLEAWFQSVIARTAGFATYPLANFSHSAILIFTILMFIGASPNSTGGGVKTTTVFVAAVKAFSSSAEHDEDSVFYRRIPDLVFSKAFVVLFFGMFVVLCGSFLVMIGNPQADMDQVLVEVTSAFATVGSSMGLTPDLSFFSKAVIMICMFIGRLGPVTIANLLVTGSEKAARYTEENVLIG</sequence>
<gene>
    <name evidence="9" type="ORF">BO222_03755</name>
</gene>
<feature type="transmembrane region" description="Helical" evidence="8">
    <location>
        <begin position="229"/>
        <end position="254"/>
    </location>
</feature>
<evidence type="ECO:0000256" key="2">
    <source>
        <dbReference type="ARBA" id="ARBA00022448"/>
    </source>
</evidence>
<dbReference type="InterPro" id="IPR003445">
    <property type="entry name" value="Cat_transpt"/>
</dbReference>
<evidence type="ECO:0000256" key="8">
    <source>
        <dbReference type="SAM" id="Phobius"/>
    </source>
</evidence>
<evidence type="ECO:0000256" key="3">
    <source>
        <dbReference type="ARBA" id="ARBA00022475"/>
    </source>
</evidence>
<feature type="transmembrane region" description="Helical" evidence="8">
    <location>
        <begin position="135"/>
        <end position="154"/>
    </location>
</feature>
<evidence type="ECO:0000313" key="10">
    <source>
        <dbReference type="Proteomes" id="UP000186341"/>
    </source>
</evidence>
<feature type="transmembrane region" description="Helical" evidence="8">
    <location>
        <begin position="80"/>
        <end position="104"/>
    </location>
</feature>
<keyword evidence="3" id="KW-1003">Cell membrane</keyword>
<comment type="caution">
    <text evidence="9">The sequence shown here is derived from an EMBL/GenBank/DDBJ whole genome shotgun (WGS) entry which is preliminary data.</text>
</comment>
<evidence type="ECO:0000256" key="1">
    <source>
        <dbReference type="ARBA" id="ARBA00004651"/>
    </source>
</evidence>
<keyword evidence="5 8" id="KW-1133">Transmembrane helix</keyword>
<keyword evidence="4 8" id="KW-0812">Transmembrane</keyword>
<evidence type="ECO:0000313" key="9">
    <source>
        <dbReference type="EMBL" id="OLU41161.1"/>
    </source>
</evidence>
<dbReference type="GO" id="GO:0030001">
    <property type="term" value="P:metal ion transport"/>
    <property type="evidence" value="ECO:0007669"/>
    <property type="project" value="UniProtKB-ARBA"/>
</dbReference>
<dbReference type="Pfam" id="PF02386">
    <property type="entry name" value="TrkH"/>
    <property type="match status" value="2"/>
</dbReference>
<dbReference type="Proteomes" id="UP000186341">
    <property type="component" value="Unassembled WGS sequence"/>
</dbReference>
<feature type="transmembrane region" description="Helical" evidence="8">
    <location>
        <begin position="344"/>
        <end position="365"/>
    </location>
</feature>
<proteinExistence type="predicted"/>
<protein>
    <submittedName>
        <fullName evidence="9">H(+)-transporting ATPase</fullName>
    </submittedName>
</protein>
<evidence type="ECO:0000256" key="7">
    <source>
        <dbReference type="ARBA" id="ARBA00023136"/>
    </source>
</evidence>
<comment type="subcellular location">
    <subcellularLocation>
        <location evidence="1">Cell membrane</location>
        <topology evidence="1">Multi-pass membrane protein</topology>
    </subcellularLocation>
</comment>
<keyword evidence="10" id="KW-1185">Reference proteome</keyword>
<keyword evidence="2" id="KW-0813">Transport</keyword>
<name>A0A1U7NHH0_9FIRM</name>
<feature type="transmembrane region" description="Helical" evidence="8">
    <location>
        <begin position="20"/>
        <end position="39"/>
    </location>
</feature>
<dbReference type="GO" id="GO:0005886">
    <property type="term" value="C:plasma membrane"/>
    <property type="evidence" value="ECO:0007669"/>
    <property type="project" value="UniProtKB-SubCell"/>
</dbReference>
<dbReference type="AlphaFoldDB" id="A0A1U7NHH0"/>
<evidence type="ECO:0000256" key="4">
    <source>
        <dbReference type="ARBA" id="ARBA00022692"/>
    </source>
</evidence>
<dbReference type="EMBL" id="MPJW01000090">
    <property type="protein sequence ID" value="OLU41161.1"/>
    <property type="molecule type" value="Genomic_DNA"/>
</dbReference>
<keyword evidence="6" id="KW-0406">Ion transport</keyword>
<reference evidence="9 10" key="1">
    <citation type="submission" date="2016-11" db="EMBL/GenBank/DDBJ databases">
        <title>Description of two novel members of the family Erysipelotrichaceae: Ileibacterium lipovorans gen. nov., sp. nov. and Dubosiella newyorkensis, gen. nov., sp. nov.</title>
        <authorList>
            <person name="Cox L.M."/>
            <person name="Sohn J."/>
            <person name="Tyrrell K.L."/>
            <person name="Citron D.M."/>
            <person name="Lawson P.A."/>
            <person name="Patel N.B."/>
            <person name="Iizumi T."/>
            <person name="Perez-Perez G.I."/>
            <person name="Goldstein E.J."/>
            <person name="Blaser M.J."/>
        </authorList>
    </citation>
    <scope>NUCLEOTIDE SEQUENCE [LARGE SCALE GENOMIC DNA]</scope>
    <source>
        <strain evidence="9 10">NYU-BL-A3</strain>
    </source>
</reference>